<sequence length="354" mass="38326">MSDPVVRPKSAGKTSRRSTQSVTLAEVAELAGVSAQTVSRALRTPEQVSEQTLVTVQKAVQSTGYVPNMTARNLASNRSMTVGALVPNLVGTIFTDVLSGLDETLSPNGYHLFVGTTGYDPEPEEEMIRAFLGRRPDGMVLTGTSHTRLARQMLSKANIPIIETLTLSGKPIDSLVGFSNSQAIRVLTESRITKGFKHPTFAGWLRDVDERANERLRGFQEAVTTKLPGEPLRFVNTEDLGISIEAGRYLAREVLMRHPETDLLVCSSDVFAEGAILEFVSRGIDVPGRIGVTGLGDFDLAKHLSPSLTTVLTPNKDVGRAAAEILLKAMASRRKTPGRVVRDLGFDIISRESA</sequence>
<protein>
    <submittedName>
        <fullName evidence="6">Unannotated protein</fullName>
    </submittedName>
</protein>
<keyword evidence="2" id="KW-0238">DNA-binding</keyword>
<dbReference type="AlphaFoldDB" id="A0A6J7EZ25"/>
<dbReference type="Gene3D" id="3.40.50.2300">
    <property type="match status" value="2"/>
</dbReference>
<dbReference type="Pfam" id="PF00356">
    <property type="entry name" value="LacI"/>
    <property type="match status" value="1"/>
</dbReference>
<evidence type="ECO:0000256" key="4">
    <source>
        <dbReference type="SAM" id="MobiDB-lite"/>
    </source>
</evidence>
<dbReference type="InterPro" id="IPR028082">
    <property type="entry name" value="Peripla_BP_I"/>
</dbReference>
<evidence type="ECO:0000259" key="5">
    <source>
        <dbReference type="PROSITE" id="PS50932"/>
    </source>
</evidence>
<organism evidence="6">
    <name type="scientific">freshwater metagenome</name>
    <dbReference type="NCBI Taxonomy" id="449393"/>
    <lineage>
        <taxon>unclassified sequences</taxon>
        <taxon>metagenomes</taxon>
        <taxon>ecological metagenomes</taxon>
    </lineage>
</organism>
<dbReference type="SMART" id="SM00354">
    <property type="entry name" value="HTH_LACI"/>
    <property type="match status" value="1"/>
</dbReference>
<accession>A0A6J7EZ25</accession>
<dbReference type="SUPFAM" id="SSF47413">
    <property type="entry name" value="lambda repressor-like DNA-binding domains"/>
    <property type="match status" value="1"/>
</dbReference>
<evidence type="ECO:0000256" key="3">
    <source>
        <dbReference type="ARBA" id="ARBA00023163"/>
    </source>
</evidence>
<feature type="region of interest" description="Disordered" evidence="4">
    <location>
        <begin position="1"/>
        <end position="20"/>
    </location>
</feature>
<keyword evidence="1" id="KW-0805">Transcription regulation</keyword>
<evidence type="ECO:0000256" key="2">
    <source>
        <dbReference type="ARBA" id="ARBA00023125"/>
    </source>
</evidence>
<dbReference type="CDD" id="cd01392">
    <property type="entry name" value="HTH_LacI"/>
    <property type="match status" value="1"/>
</dbReference>
<dbReference type="PANTHER" id="PTHR30146">
    <property type="entry name" value="LACI-RELATED TRANSCRIPTIONAL REPRESSOR"/>
    <property type="match status" value="1"/>
</dbReference>
<dbReference type="Gene3D" id="1.10.260.40">
    <property type="entry name" value="lambda repressor-like DNA-binding domains"/>
    <property type="match status" value="1"/>
</dbReference>
<evidence type="ECO:0000313" key="6">
    <source>
        <dbReference type="EMBL" id="CAB4887661.1"/>
    </source>
</evidence>
<dbReference type="InterPro" id="IPR000843">
    <property type="entry name" value="HTH_LacI"/>
</dbReference>
<reference evidence="6" key="1">
    <citation type="submission" date="2020-05" db="EMBL/GenBank/DDBJ databases">
        <authorList>
            <person name="Chiriac C."/>
            <person name="Salcher M."/>
            <person name="Ghai R."/>
            <person name="Kavagutti S V."/>
        </authorList>
    </citation>
    <scope>NUCLEOTIDE SEQUENCE</scope>
</reference>
<keyword evidence="3" id="KW-0804">Transcription</keyword>
<dbReference type="InterPro" id="IPR001761">
    <property type="entry name" value="Peripla_BP/Lac1_sug-bd_dom"/>
</dbReference>
<evidence type="ECO:0000256" key="1">
    <source>
        <dbReference type="ARBA" id="ARBA00023015"/>
    </source>
</evidence>
<dbReference type="GO" id="GO:0003700">
    <property type="term" value="F:DNA-binding transcription factor activity"/>
    <property type="evidence" value="ECO:0007669"/>
    <property type="project" value="TreeGrafter"/>
</dbReference>
<dbReference type="PROSITE" id="PS00356">
    <property type="entry name" value="HTH_LACI_1"/>
    <property type="match status" value="1"/>
</dbReference>
<dbReference type="GO" id="GO:0000976">
    <property type="term" value="F:transcription cis-regulatory region binding"/>
    <property type="evidence" value="ECO:0007669"/>
    <property type="project" value="TreeGrafter"/>
</dbReference>
<feature type="domain" description="HTH lacI-type" evidence="5">
    <location>
        <begin position="22"/>
        <end position="76"/>
    </location>
</feature>
<gene>
    <name evidence="6" type="ORF">UFOPK3516_00063</name>
</gene>
<dbReference type="Pfam" id="PF00532">
    <property type="entry name" value="Peripla_BP_1"/>
    <property type="match status" value="1"/>
</dbReference>
<name>A0A6J7EZ25_9ZZZZ</name>
<dbReference type="PANTHER" id="PTHR30146:SF33">
    <property type="entry name" value="TRANSCRIPTIONAL REGULATOR"/>
    <property type="match status" value="1"/>
</dbReference>
<proteinExistence type="predicted"/>
<dbReference type="PROSITE" id="PS50932">
    <property type="entry name" value="HTH_LACI_2"/>
    <property type="match status" value="1"/>
</dbReference>
<dbReference type="SUPFAM" id="SSF53822">
    <property type="entry name" value="Periplasmic binding protein-like I"/>
    <property type="match status" value="1"/>
</dbReference>
<dbReference type="InterPro" id="IPR010982">
    <property type="entry name" value="Lambda_DNA-bd_dom_sf"/>
</dbReference>
<dbReference type="CDD" id="cd01575">
    <property type="entry name" value="PBP1_GntR"/>
    <property type="match status" value="1"/>
</dbReference>
<dbReference type="EMBL" id="CAFBMB010000002">
    <property type="protein sequence ID" value="CAB4887661.1"/>
    <property type="molecule type" value="Genomic_DNA"/>
</dbReference>